<keyword evidence="3" id="KW-1185">Reference proteome</keyword>
<dbReference type="Proteomes" id="UP000765509">
    <property type="component" value="Unassembled WGS sequence"/>
</dbReference>
<name>A0A9Q3ILE9_9BASI</name>
<organism evidence="2 3">
    <name type="scientific">Austropuccinia psidii MF-1</name>
    <dbReference type="NCBI Taxonomy" id="1389203"/>
    <lineage>
        <taxon>Eukaryota</taxon>
        <taxon>Fungi</taxon>
        <taxon>Dikarya</taxon>
        <taxon>Basidiomycota</taxon>
        <taxon>Pucciniomycotina</taxon>
        <taxon>Pucciniomycetes</taxon>
        <taxon>Pucciniales</taxon>
        <taxon>Sphaerophragmiaceae</taxon>
        <taxon>Austropuccinia</taxon>
    </lineage>
</organism>
<dbReference type="EMBL" id="AVOT02050233">
    <property type="protein sequence ID" value="MBW0545352.1"/>
    <property type="molecule type" value="Genomic_DNA"/>
</dbReference>
<evidence type="ECO:0000313" key="3">
    <source>
        <dbReference type="Proteomes" id="UP000765509"/>
    </source>
</evidence>
<protein>
    <submittedName>
        <fullName evidence="2">Uncharacterized protein</fullName>
    </submittedName>
</protein>
<proteinExistence type="predicted"/>
<gene>
    <name evidence="2" type="ORF">O181_085067</name>
</gene>
<feature type="region of interest" description="Disordered" evidence="1">
    <location>
        <begin position="1"/>
        <end position="161"/>
    </location>
</feature>
<reference evidence="2" key="1">
    <citation type="submission" date="2021-03" db="EMBL/GenBank/DDBJ databases">
        <title>Draft genome sequence of rust myrtle Austropuccinia psidii MF-1, a brazilian biotype.</title>
        <authorList>
            <person name="Quecine M.C."/>
            <person name="Pachon D.M.R."/>
            <person name="Bonatelli M.L."/>
            <person name="Correr F.H."/>
            <person name="Franceschini L.M."/>
            <person name="Leite T.F."/>
            <person name="Margarido G.R.A."/>
            <person name="Almeida C.A."/>
            <person name="Ferrarezi J.A."/>
            <person name="Labate C.A."/>
        </authorList>
    </citation>
    <scope>NUCLEOTIDE SEQUENCE</scope>
    <source>
        <strain evidence="2">MF-1</strain>
    </source>
</reference>
<dbReference type="AlphaFoldDB" id="A0A9Q3ILE9"/>
<evidence type="ECO:0000256" key="1">
    <source>
        <dbReference type="SAM" id="MobiDB-lite"/>
    </source>
</evidence>
<evidence type="ECO:0000313" key="2">
    <source>
        <dbReference type="EMBL" id="MBW0545352.1"/>
    </source>
</evidence>
<accession>A0A9Q3ILE9</accession>
<feature type="compositionally biased region" description="Polar residues" evidence="1">
    <location>
        <begin position="38"/>
        <end position="60"/>
    </location>
</feature>
<sequence length="309" mass="35109">MSPVYLRDLGFQRNQPEDREGLSRTRRPGRGHLGHSGGWQNNEGDNINLSIHTPFQQEPQTRGLERHGSSSSAPPTPQRFISMEHGQQEVQPGISLGRTWSKFPEDLSQRDRLQGPYGNHQRLESYQGVQTPGGKGNQDKGESSHYPSYRRRTDPDSPYSDSFRLTRSIPNQLPGGFTPFRNQQISGQESPFFTIPGSFQEKTRIQGQKQDHLQPKEERVRPHDPKAVVFGERSAQEPEVVVHNSIIRSPINRNITPTQIEHNVVTPESNSKSDALWLQMSQYAEQTQNQLAELESSHERMKKLTASMD</sequence>
<feature type="compositionally biased region" description="Basic and acidic residues" evidence="1">
    <location>
        <begin position="103"/>
        <end position="113"/>
    </location>
</feature>
<feature type="compositionally biased region" description="Basic residues" evidence="1">
    <location>
        <begin position="24"/>
        <end position="33"/>
    </location>
</feature>
<feature type="region of interest" description="Disordered" evidence="1">
    <location>
        <begin position="288"/>
        <end position="309"/>
    </location>
</feature>
<comment type="caution">
    <text evidence="2">The sequence shown here is derived from an EMBL/GenBank/DDBJ whole genome shotgun (WGS) entry which is preliminary data.</text>
</comment>